<keyword evidence="2" id="KW-1185">Reference proteome</keyword>
<evidence type="ECO:0000313" key="2">
    <source>
        <dbReference type="Proteomes" id="UP001649230"/>
    </source>
</evidence>
<name>A0ABY3SFJ2_9BACL</name>
<sequence length="182" mass="21154">MRYFQITEDERILNAAKPMGITDIPKEMLTRERVHELDDWLLQFQVREQPGGGRFVDFIERPIPLYSEPFKRHLEKCSKQLHVQPVVLTDLKHLKQESYWLVVPPVVHCVSEQSEFRKDGTLQQLVIQEEQIRHPFFKVGGLLEDVLVVDLAMAESILRRGLTGMRFKRLSSVAKGKEMTSG</sequence>
<keyword evidence="1" id="KW-0645">Protease</keyword>
<dbReference type="RefSeq" id="WP_235118554.1">
    <property type="nucleotide sequence ID" value="NZ_CP090978.1"/>
</dbReference>
<dbReference type="EMBL" id="CP090978">
    <property type="protein sequence ID" value="UJF32210.1"/>
    <property type="molecule type" value="Genomic_DNA"/>
</dbReference>
<dbReference type="Proteomes" id="UP001649230">
    <property type="component" value="Chromosome"/>
</dbReference>
<protein>
    <submittedName>
        <fullName evidence="1">Serine protease</fullName>
    </submittedName>
</protein>
<dbReference type="GO" id="GO:0008233">
    <property type="term" value="F:peptidase activity"/>
    <property type="evidence" value="ECO:0007669"/>
    <property type="project" value="UniProtKB-KW"/>
</dbReference>
<dbReference type="GO" id="GO:0006508">
    <property type="term" value="P:proteolysis"/>
    <property type="evidence" value="ECO:0007669"/>
    <property type="project" value="UniProtKB-KW"/>
</dbReference>
<organism evidence="1 2">
    <name type="scientific">Paenibacillus hexagrammi</name>
    <dbReference type="NCBI Taxonomy" id="2908839"/>
    <lineage>
        <taxon>Bacteria</taxon>
        <taxon>Bacillati</taxon>
        <taxon>Bacillota</taxon>
        <taxon>Bacilli</taxon>
        <taxon>Bacillales</taxon>
        <taxon>Paenibacillaceae</taxon>
        <taxon>Paenibacillus</taxon>
    </lineage>
</organism>
<keyword evidence="1" id="KW-0378">Hydrolase</keyword>
<reference evidence="1 2" key="1">
    <citation type="journal article" date="2024" name="Int. J. Syst. Evol. Microbiol.">
        <title>Paenibacillus hexagrammi sp. nov., a novel bacterium isolated from the gut content of Hexagrammos agrammus.</title>
        <authorList>
            <person name="Jung H.K."/>
            <person name="Kim D.G."/>
            <person name="Zin H."/>
            <person name="Park J."/>
            <person name="Jung H."/>
            <person name="Kim Y.O."/>
            <person name="Kong H.J."/>
            <person name="Kim J.W."/>
            <person name="Kim Y.S."/>
        </authorList>
    </citation>
    <scope>NUCLEOTIDE SEQUENCE [LARGE SCALE GENOMIC DNA]</scope>
    <source>
        <strain evidence="1 2">YPD9-1</strain>
    </source>
</reference>
<gene>
    <name evidence="1" type="ORF">L0M14_21160</name>
</gene>
<evidence type="ECO:0000313" key="1">
    <source>
        <dbReference type="EMBL" id="UJF32210.1"/>
    </source>
</evidence>
<accession>A0ABY3SFJ2</accession>
<proteinExistence type="predicted"/>